<protein>
    <recommendedName>
        <fullName evidence="3">DUF736 family protein</fullName>
    </recommendedName>
</protein>
<sequence>MTTNTETTRPLYRVTFARIAGKDQSGKDILSRPKEIGAVWPRKGDKKGGVVSLDLIPIELTQRQGVLFLVPVDADDQGGSL</sequence>
<dbReference type="OrthoDB" id="7961197at2"/>
<dbReference type="RefSeq" id="WP_114831528.1">
    <property type="nucleotide sequence ID" value="NZ_QQTO01000016.1"/>
</dbReference>
<gene>
    <name evidence="1" type="ORF">DWE98_22390</name>
</gene>
<accession>A0A370L1H4</accession>
<proteinExistence type="predicted"/>
<evidence type="ECO:0000313" key="1">
    <source>
        <dbReference type="EMBL" id="RDJ21074.1"/>
    </source>
</evidence>
<comment type="caution">
    <text evidence="1">The sequence shown here is derived from an EMBL/GenBank/DDBJ whole genome shotgun (WGS) entry which is preliminary data.</text>
</comment>
<keyword evidence="2" id="KW-1185">Reference proteome</keyword>
<evidence type="ECO:0008006" key="3">
    <source>
        <dbReference type="Google" id="ProtNLM"/>
    </source>
</evidence>
<organism evidence="1 2">
    <name type="scientific">Bosea caraganae</name>
    <dbReference type="NCBI Taxonomy" id="2763117"/>
    <lineage>
        <taxon>Bacteria</taxon>
        <taxon>Pseudomonadati</taxon>
        <taxon>Pseudomonadota</taxon>
        <taxon>Alphaproteobacteria</taxon>
        <taxon>Hyphomicrobiales</taxon>
        <taxon>Boseaceae</taxon>
        <taxon>Bosea</taxon>
    </lineage>
</organism>
<dbReference type="EMBL" id="QQTP01000014">
    <property type="protein sequence ID" value="RDJ21074.1"/>
    <property type="molecule type" value="Genomic_DNA"/>
</dbReference>
<name>A0A370L1H4_9HYPH</name>
<dbReference type="Proteomes" id="UP000255207">
    <property type="component" value="Unassembled WGS sequence"/>
</dbReference>
<dbReference type="AlphaFoldDB" id="A0A370L1H4"/>
<evidence type="ECO:0000313" key="2">
    <source>
        <dbReference type="Proteomes" id="UP000255207"/>
    </source>
</evidence>
<reference evidence="2" key="1">
    <citation type="submission" date="2018-07" db="EMBL/GenBank/DDBJ databases">
        <authorList>
            <person name="Safronova V.I."/>
            <person name="Chirak E.R."/>
            <person name="Sazanova A.L."/>
        </authorList>
    </citation>
    <scope>NUCLEOTIDE SEQUENCE [LARGE SCALE GENOMIC DNA]</scope>
    <source>
        <strain evidence="2">RCAM04685</strain>
    </source>
</reference>